<feature type="compositionally biased region" description="Basic residues" evidence="1">
    <location>
        <begin position="64"/>
        <end position="79"/>
    </location>
</feature>
<protein>
    <submittedName>
        <fullName evidence="2">Uncharacterized protein</fullName>
    </submittedName>
</protein>
<evidence type="ECO:0000313" key="2">
    <source>
        <dbReference type="EMBL" id="SRX83688.1"/>
    </source>
</evidence>
<accession>A0A375YRA4</accession>
<name>A0A375YRA4_MYCPF</name>
<feature type="region of interest" description="Disordered" evidence="1">
    <location>
        <begin position="40"/>
        <end position="79"/>
    </location>
</feature>
<dbReference type="EMBL" id="UEGS01000001">
    <property type="protein sequence ID" value="SRX83688.1"/>
    <property type="molecule type" value="Genomic_DNA"/>
</dbReference>
<reference evidence="2 3" key="1">
    <citation type="submission" date="2018-05" db="EMBL/GenBank/DDBJ databases">
        <authorList>
            <consortium name="IHU Genomes"/>
        </authorList>
    </citation>
    <scope>NUCLEOTIDE SEQUENCE [LARGE SCALE GENOMIC DNA]</scope>
    <source>
        <strain evidence="2 3">P7335</strain>
    </source>
</reference>
<organism evidence="2 3">
    <name type="scientific">Mycolicibacterium parafortuitum</name>
    <name type="common">Mycobacterium parafortuitum</name>
    <dbReference type="NCBI Taxonomy" id="39692"/>
    <lineage>
        <taxon>Bacteria</taxon>
        <taxon>Bacillati</taxon>
        <taxon>Actinomycetota</taxon>
        <taxon>Actinomycetes</taxon>
        <taxon>Mycobacteriales</taxon>
        <taxon>Mycobacteriaceae</taxon>
        <taxon>Mycolicibacterium</taxon>
    </lineage>
</organism>
<feature type="compositionally biased region" description="Basic and acidic residues" evidence="1">
    <location>
        <begin position="40"/>
        <end position="50"/>
    </location>
</feature>
<dbReference type="Proteomes" id="UP000252008">
    <property type="component" value="Unassembled WGS sequence"/>
</dbReference>
<gene>
    <name evidence="2" type="ORF">MPP7335_05469</name>
</gene>
<evidence type="ECO:0000313" key="3">
    <source>
        <dbReference type="Proteomes" id="UP000252008"/>
    </source>
</evidence>
<keyword evidence="3" id="KW-1185">Reference proteome</keyword>
<dbReference type="RefSeq" id="WP_133057236.1">
    <property type="nucleotide sequence ID" value="NZ_MVID01000012.1"/>
</dbReference>
<evidence type="ECO:0000256" key="1">
    <source>
        <dbReference type="SAM" id="MobiDB-lite"/>
    </source>
</evidence>
<dbReference type="AlphaFoldDB" id="A0A375YRA4"/>
<proteinExistence type="predicted"/>
<sequence>MTVHFTEEDMKEIRAAAYWRWAKDHPEEAAARLGCGLVTPEEKARAQERAKPRRRSWQNPGGNRTKRAQAHTRRIRRLG</sequence>